<feature type="transmembrane region" description="Helical" evidence="9">
    <location>
        <begin position="388"/>
        <end position="407"/>
    </location>
</feature>
<evidence type="ECO:0000256" key="2">
    <source>
        <dbReference type="ARBA" id="ARBA00008974"/>
    </source>
</evidence>
<comment type="caution">
    <text evidence="10">The sequence shown here is derived from an EMBL/GenBank/DDBJ whole genome shotgun (WGS) entry which is preliminary data.</text>
</comment>
<dbReference type="InterPro" id="IPR026030">
    <property type="entry name" value="Pur-cyt_permease_Fcy2/21/22"/>
</dbReference>
<dbReference type="InterPro" id="IPR001248">
    <property type="entry name" value="Pur-cyt_permease"/>
</dbReference>
<feature type="transmembrane region" description="Helical" evidence="9">
    <location>
        <begin position="233"/>
        <end position="255"/>
    </location>
</feature>
<evidence type="ECO:0000256" key="1">
    <source>
        <dbReference type="ARBA" id="ARBA00004141"/>
    </source>
</evidence>
<keyword evidence="11" id="KW-1185">Reference proteome</keyword>
<keyword evidence="5 9" id="KW-1133">Transmembrane helix</keyword>
<evidence type="ECO:0000256" key="9">
    <source>
        <dbReference type="SAM" id="Phobius"/>
    </source>
</evidence>
<keyword evidence="4 9" id="KW-0812">Transmembrane</keyword>
<sequence length="481" mass="53594">MKIEKHSLDFIPEEERHGSVRNLFSIWFSANMQITVVITGALAITYGLNIFWSLVAVVLGNLIGGLFMATHSAQGPKLGIPQMIQSRAQFGVIGAVLPLILVVIMYVGSFFATGILGAQAVHSVFPGISITWALIILGAITLIITVFGYDLIHAMEKYLAIVFAIVFIIVTIYVVRMPLPAHSWSIKDFHLSKFILVLSVTATWLLTYAPYVADYSRYLPKNTSSKATFGYTYAGGVIGTMWMMILGVFLTAAIPHFTDNPSQHLAGLFGPTFATILYLVIIIGVISINVLNLYCAFMATITTTEAFKKSQVTPKKRFNLILIIAAIGTVLAIFGQSNLMSIFSDFMLFLQYFMIPWSAINLVDFYFLRHGEYDIKDIFDINGKYGKFNWISIIAYLVTIVLEIPFMNTSVYEGPISKALNGADIAWAVGLVIPAILYYFPMRKKFFKENLQPLTRKVKSEVKSSPVHPHTLKTGNEEKRI</sequence>
<feature type="transmembrane region" description="Helical" evidence="9">
    <location>
        <begin position="349"/>
        <end position="368"/>
    </location>
</feature>
<feature type="transmembrane region" description="Helical" evidence="9">
    <location>
        <begin position="130"/>
        <end position="151"/>
    </location>
</feature>
<organism evidence="10 11">
    <name type="scientific">Scopulibacillus cellulosilyticus</name>
    <dbReference type="NCBI Taxonomy" id="2665665"/>
    <lineage>
        <taxon>Bacteria</taxon>
        <taxon>Bacillati</taxon>
        <taxon>Bacillota</taxon>
        <taxon>Bacilli</taxon>
        <taxon>Bacillales</taxon>
        <taxon>Sporolactobacillaceae</taxon>
        <taxon>Scopulibacillus</taxon>
    </lineage>
</organism>
<dbReference type="EMBL" id="JBHTCO010000004">
    <property type="protein sequence ID" value="MFC7392131.1"/>
    <property type="molecule type" value="Genomic_DNA"/>
</dbReference>
<feature type="transmembrane region" description="Helical" evidence="9">
    <location>
        <begin position="318"/>
        <end position="337"/>
    </location>
</feature>
<dbReference type="RefSeq" id="WP_380963867.1">
    <property type="nucleotide sequence ID" value="NZ_JBHTCO010000004.1"/>
</dbReference>
<evidence type="ECO:0000256" key="5">
    <source>
        <dbReference type="ARBA" id="ARBA00022989"/>
    </source>
</evidence>
<proteinExistence type="inferred from homology"/>
<evidence type="ECO:0000256" key="3">
    <source>
        <dbReference type="ARBA" id="ARBA00022448"/>
    </source>
</evidence>
<feature type="transmembrane region" description="Helical" evidence="9">
    <location>
        <begin position="419"/>
        <end position="440"/>
    </location>
</feature>
<feature type="region of interest" description="Disordered" evidence="8">
    <location>
        <begin position="460"/>
        <end position="481"/>
    </location>
</feature>
<comment type="similarity">
    <text evidence="2 7">Belongs to the purine-cytosine permease (2.A.39) family.</text>
</comment>
<keyword evidence="3 7" id="KW-0813">Transport</keyword>
<evidence type="ECO:0000256" key="7">
    <source>
        <dbReference type="PIRNR" id="PIRNR002744"/>
    </source>
</evidence>
<keyword evidence="6 7" id="KW-0472">Membrane</keyword>
<accession>A0ABW2PY29</accession>
<evidence type="ECO:0000256" key="8">
    <source>
        <dbReference type="SAM" id="MobiDB-lite"/>
    </source>
</evidence>
<feature type="transmembrane region" description="Helical" evidence="9">
    <location>
        <begin position="90"/>
        <end position="118"/>
    </location>
</feature>
<feature type="transmembrane region" description="Helical" evidence="9">
    <location>
        <begin position="20"/>
        <end position="44"/>
    </location>
</feature>
<dbReference type="Proteomes" id="UP001596505">
    <property type="component" value="Unassembled WGS sequence"/>
</dbReference>
<evidence type="ECO:0000313" key="11">
    <source>
        <dbReference type="Proteomes" id="UP001596505"/>
    </source>
</evidence>
<feature type="transmembrane region" description="Helical" evidence="9">
    <location>
        <begin position="158"/>
        <end position="175"/>
    </location>
</feature>
<dbReference type="Pfam" id="PF02133">
    <property type="entry name" value="Transp_cyt_pur"/>
    <property type="match status" value="1"/>
</dbReference>
<feature type="transmembrane region" description="Helical" evidence="9">
    <location>
        <begin position="195"/>
        <end position="213"/>
    </location>
</feature>
<dbReference type="PANTHER" id="PTHR31806:SF1">
    <property type="entry name" value="PURINE-CYTOSINE PERMEASE FCY2-RELATED"/>
    <property type="match status" value="1"/>
</dbReference>
<feature type="transmembrane region" description="Helical" evidence="9">
    <location>
        <begin position="50"/>
        <end position="69"/>
    </location>
</feature>
<name>A0ABW2PY29_9BACL</name>
<dbReference type="CDD" id="cd11484">
    <property type="entry name" value="SLC-NCS1sbd_CobB-like"/>
    <property type="match status" value="1"/>
</dbReference>
<evidence type="ECO:0000256" key="4">
    <source>
        <dbReference type="ARBA" id="ARBA00022692"/>
    </source>
</evidence>
<evidence type="ECO:0000313" key="10">
    <source>
        <dbReference type="EMBL" id="MFC7392131.1"/>
    </source>
</evidence>
<dbReference type="Gene3D" id="1.10.4160.10">
    <property type="entry name" value="Hydantoin permease"/>
    <property type="match status" value="1"/>
</dbReference>
<protein>
    <submittedName>
        <fullName evidence="10">Purine-cytosine permease family protein</fullName>
    </submittedName>
</protein>
<dbReference type="PIRSF" id="PIRSF002744">
    <property type="entry name" value="Pur-cyt_permease"/>
    <property type="match status" value="1"/>
</dbReference>
<reference evidence="11" key="1">
    <citation type="journal article" date="2019" name="Int. J. Syst. Evol. Microbiol.">
        <title>The Global Catalogue of Microorganisms (GCM) 10K type strain sequencing project: providing services to taxonomists for standard genome sequencing and annotation.</title>
        <authorList>
            <consortium name="The Broad Institute Genomics Platform"/>
            <consortium name="The Broad Institute Genome Sequencing Center for Infectious Disease"/>
            <person name="Wu L."/>
            <person name="Ma J."/>
        </authorList>
    </citation>
    <scope>NUCLEOTIDE SEQUENCE [LARGE SCALE GENOMIC DNA]</scope>
    <source>
        <strain evidence="11">CGMCC 1.16305</strain>
    </source>
</reference>
<evidence type="ECO:0000256" key="6">
    <source>
        <dbReference type="ARBA" id="ARBA00023136"/>
    </source>
</evidence>
<gene>
    <name evidence="10" type="ORF">ACFQRG_03975</name>
</gene>
<dbReference type="PANTHER" id="PTHR31806">
    <property type="entry name" value="PURINE-CYTOSINE PERMEASE FCY2-RELATED"/>
    <property type="match status" value="1"/>
</dbReference>
<feature type="transmembrane region" description="Helical" evidence="9">
    <location>
        <begin position="275"/>
        <end position="297"/>
    </location>
</feature>
<comment type="subcellular location">
    <subcellularLocation>
        <location evidence="1">Membrane</location>
        <topology evidence="1">Multi-pass membrane protein</topology>
    </subcellularLocation>
</comment>